<reference evidence="1 2" key="1">
    <citation type="submission" date="2018-06" db="EMBL/GenBank/DDBJ databases">
        <title>Genomic Encyclopedia of Type Strains, Phase IV (KMG-IV): sequencing the most valuable type-strain genomes for metagenomic binning, comparative biology and taxonomic classification.</title>
        <authorList>
            <person name="Goeker M."/>
        </authorList>
    </citation>
    <scope>NUCLEOTIDE SEQUENCE [LARGE SCALE GENOMIC DNA]</scope>
    <source>
        <strain evidence="1 2">DSM 18048</strain>
    </source>
</reference>
<dbReference type="Gene3D" id="3.40.1530.10">
    <property type="entry name" value="TTHA1528-like"/>
    <property type="match status" value="1"/>
</dbReference>
<evidence type="ECO:0000313" key="1">
    <source>
        <dbReference type="EMBL" id="PYE51115.1"/>
    </source>
</evidence>
<protein>
    <submittedName>
        <fullName evidence="1">Uncharacterized protein DUF3197</fullName>
    </submittedName>
</protein>
<dbReference type="Proteomes" id="UP000248326">
    <property type="component" value="Unassembled WGS sequence"/>
</dbReference>
<evidence type="ECO:0000313" key="2">
    <source>
        <dbReference type="Proteomes" id="UP000248326"/>
    </source>
</evidence>
<name>A0A318S1B9_9DEIO</name>
<dbReference type="SUPFAM" id="SSF143592">
    <property type="entry name" value="TTHA1528-like"/>
    <property type="match status" value="1"/>
</dbReference>
<proteinExistence type="predicted"/>
<accession>A0A318S1B9</accession>
<dbReference type="EMBL" id="QJSX01000015">
    <property type="protein sequence ID" value="PYE51115.1"/>
    <property type="molecule type" value="Genomic_DNA"/>
</dbReference>
<keyword evidence="2" id="KW-1185">Reference proteome</keyword>
<dbReference type="OrthoDB" id="68244at2"/>
<dbReference type="RefSeq" id="WP_110888027.1">
    <property type="nucleotide sequence ID" value="NZ_QJSX01000015.1"/>
</dbReference>
<gene>
    <name evidence="1" type="ORF">DES52_11547</name>
</gene>
<comment type="caution">
    <text evidence="1">The sequence shown here is derived from an EMBL/GenBank/DDBJ whole genome shotgun (WGS) entry which is preliminary data.</text>
</comment>
<dbReference type="AlphaFoldDB" id="A0A318S1B9"/>
<dbReference type="InterPro" id="IPR024443">
    <property type="entry name" value="DUF3197"/>
</dbReference>
<dbReference type="InterPro" id="IPR036828">
    <property type="entry name" value="TTHA1528-like_sf"/>
</dbReference>
<dbReference type="Pfam" id="PF11432">
    <property type="entry name" value="DUF3197"/>
    <property type="match status" value="1"/>
</dbReference>
<organism evidence="1 2">
    <name type="scientific">Deinococcus yavapaiensis KR-236</name>
    <dbReference type="NCBI Taxonomy" id="694435"/>
    <lineage>
        <taxon>Bacteria</taxon>
        <taxon>Thermotogati</taxon>
        <taxon>Deinococcota</taxon>
        <taxon>Deinococci</taxon>
        <taxon>Deinococcales</taxon>
        <taxon>Deinococcaceae</taxon>
        <taxon>Deinococcus</taxon>
    </lineage>
</organism>
<sequence>MDIPEPIGVVGAPYETLSELKGHFEDIDLSGAMLILLTDTQGKRADARYAVLVHAPDLSVLTVDAFGPRYGVDGEQALRDLAGWARAHGIENVKETVVNTYDFNRVVREPDEAEVRRLIAAANPSDLGIYLVRGG</sequence>